<keyword evidence="2" id="KW-0732">Signal</keyword>
<dbReference type="AlphaFoldDB" id="A0A087BEW3"/>
<name>A0A087BEW3_9BIFI</name>
<feature type="signal peptide" evidence="2">
    <location>
        <begin position="1"/>
        <end position="24"/>
    </location>
</feature>
<reference evidence="4 5" key="1">
    <citation type="submission" date="2014-03" db="EMBL/GenBank/DDBJ databases">
        <title>Genomics of Bifidobacteria.</title>
        <authorList>
            <person name="Ventura M."/>
            <person name="Milani C."/>
            <person name="Lugli G.A."/>
        </authorList>
    </citation>
    <scope>NUCLEOTIDE SEQUENCE [LARGE SCALE GENOMIC DNA]</scope>
    <source>
        <strain evidence="4 5">LMG 11591</strain>
    </source>
</reference>
<sequence length="337" mass="36368">MKRSPWTVFAAALLVVGMGVSVSACEGELPQPKSDTSSAASATPDLTEAQEKAMRESLLKTITEANNAKSTDVLPSVMSGPELQVRTSEIQIAQKTGQLDAKTEIPTDITQTVIPTDTGWPRSVFSITTTTQDQQSKRLLVFNQDSARSNYKLWAVARLFQGVKLPKFAIASIGSQMGTADDHGLTMTPKEAVERYADVLTHGADSKYAGDFADDYFRQDLSSLENTVAEAMKKNDGSQQQDFTPDLNQIRIMRSADGGDLVVAQINSVWTRTAGQGRESQPASDSEKALFGDGKPTSIMKVTYVNVIAMYVPPANSGQKVTAVGAERQPIKVEAVK</sequence>
<proteinExistence type="predicted"/>
<feature type="region of interest" description="Disordered" evidence="1">
    <location>
        <begin position="273"/>
        <end position="292"/>
    </location>
</feature>
<evidence type="ECO:0000256" key="2">
    <source>
        <dbReference type="SAM" id="SignalP"/>
    </source>
</evidence>
<accession>A0A087BEW3</accession>
<keyword evidence="5" id="KW-1185">Reference proteome</keyword>
<dbReference type="RefSeq" id="WP_022859807.1">
    <property type="nucleotide sequence ID" value="NZ_JGZB01000001.1"/>
</dbReference>
<evidence type="ECO:0000259" key="3">
    <source>
        <dbReference type="Pfam" id="PF26366"/>
    </source>
</evidence>
<dbReference type="Pfam" id="PF26366">
    <property type="entry name" value="DUF8094"/>
    <property type="match status" value="1"/>
</dbReference>
<evidence type="ECO:0000313" key="5">
    <source>
        <dbReference type="Proteomes" id="UP000029052"/>
    </source>
</evidence>
<gene>
    <name evidence="4" type="ORF">BMAGN_1280</name>
</gene>
<feature type="chain" id="PRO_5001818969" evidence="2">
    <location>
        <begin position="25"/>
        <end position="337"/>
    </location>
</feature>
<feature type="compositionally biased region" description="Polar residues" evidence="1">
    <location>
        <begin position="273"/>
        <end position="284"/>
    </location>
</feature>
<dbReference type="eggNOG" id="ENOG502ZCCY">
    <property type="taxonomic scope" value="Bacteria"/>
</dbReference>
<dbReference type="PROSITE" id="PS51257">
    <property type="entry name" value="PROKAR_LIPOPROTEIN"/>
    <property type="match status" value="1"/>
</dbReference>
<feature type="region of interest" description="Disordered" evidence="1">
    <location>
        <begin position="28"/>
        <end position="52"/>
    </location>
</feature>
<feature type="domain" description="DUF8094" evidence="3">
    <location>
        <begin position="43"/>
        <end position="323"/>
    </location>
</feature>
<comment type="caution">
    <text evidence="4">The sequence shown here is derived from an EMBL/GenBank/DDBJ whole genome shotgun (WGS) entry which is preliminary data.</text>
</comment>
<evidence type="ECO:0000256" key="1">
    <source>
        <dbReference type="SAM" id="MobiDB-lite"/>
    </source>
</evidence>
<dbReference type="Proteomes" id="UP000029052">
    <property type="component" value="Unassembled WGS sequence"/>
</dbReference>
<protein>
    <submittedName>
        <fullName evidence="4">Putative secreted protein</fullName>
    </submittedName>
</protein>
<dbReference type="EMBL" id="JGZB01000001">
    <property type="protein sequence ID" value="KFI69563.1"/>
    <property type="molecule type" value="Genomic_DNA"/>
</dbReference>
<evidence type="ECO:0000313" key="4">
    <source>
        <dbReference type="EMBL" id="KFI69563.1"/>
    </source>
</evidence>
<organism evidence="4 5">
    <name type="scientific">Bifidobacterium magnum</name>
    <dbReference type="NCBI Taxonomy" id="1692"/>
    <lineage>
        <taxon>Bacteria</taxon>
        <taxon>Bacillati</taxon>
        <taxon>Actinomycetota</taxon>
        <taxon>Actinomycetes</taxon>
        <taxon>Bifidobacteriales</taxon>
        <taxon>Bifidobacteriaceae</taxon>
        <taxon>Bifidobacterium</taxon>
    </lineage>
</organism>
<dbReference type="InterPro" id="IPR058407">
    <property type="entry name" value="DUF8094"/>
</dbReference>
<dbReference type="STRING" id="1692.BMAGN_1280"/>